<evidence type="ECO:0000256" key="3">
    <source>
        <dbReference type="ARBA" id="ARBA00022452"/>
    </source>
</evidence>
<protein>
    <submittedName>
        <fullName evidence="10">TonB-linked outer membrane, SusC/RagA family protein</fullName>
    </submittedName>
</protein>
<dbReference type="AlphaFoldDB" id="A0A015YF50"/>
<reference evidence="10 11" key="1">
    <citation type="submission" date="2014-02" db="EMBL/GenBank/DDBJ databases">
        <authorList>
            <person name="Sears C."/>
            <person name="Carroll K."/>
            <person name="Sack B.R."/>
            <person name="Qadri F."/>
            <person name="Myers L.L."/>
            <person name="Chung G.-T."/>
            <person name="Escheverria P."/>
            <person name="Fraser C.M."/>
            <person name="Sadzewicz L."/>
            <person name="Shefchek K.A."/>
            <person name="Tallon L."/>
            <person name="Das S.P."/>
            <person name="Daugherty S."/>
            <person name="Mongodin E.F."/>
        </authorList>
    </citation>
    <scope>NUCLEOTIDE SEQUENCE [LARGE SCALE GENOMIC DNA]</scope>
    <source>
        <strain evidence="10 11">2-F-2 #4</strain>
    </source>
</reference>
<name>A0A015YF50_BACFG</name>
<proteinExistence type="inferred from homology"/>
<dbReference type="PROSITE" id="PS52016">
    <property type="entry name" value="TONB_DEPENDENT_REC_3"/>
    <property type="match status" value="1"/>
</dbReference>
<evidence type="ECO:0000256" key="4">
    <source>
        <dbReference type="ARBA" id="ARBA00022692"/>
    </source>
</evidence>
<dbReference type="EMBL" id="JGDM01000040">
    <property type="protein sequence ID" value="EXZ45070.1"/>
    <property type="molecule type" value="Genomic_DNA"/>
</dbReference>
<keyword evidence="2 8" id="KW-0813">Transport</keyword>
<accession>A0A015YF50</accession>
<keyword evidence="5" id="KW-0798">TonB box</keyword>
<evidence type="ECO:0000256" key="8">
    <source>
        <dbReference type="PROSITE-ProRule" id="PRU01360"/>
    </source>
</evidence>
<dbReference type="InterPro" id="IPR036942">
    <property type="entry name" value="Beta-barrel_TonB_sf"/>
</dbReference>
<gene>
    <name evidence="10" type="ORF">M076_1727</name>
</gene>
<evidence type="ECO:0000256" key="6">
    <source>
        <dbReference type="ARBA" id="ARBA00023136"/>
    </source>
</evidence>
<evidence type="ECO:0000256" key="2">
    <source>
        <dbReference type="ARBA" id="ARBA00022448"/>
    </source>
</evidence>
<feature type="domain" description="TonB-dependent receptor-like beta-barrel" evidence="9">
    <location>
        <begin position="64"/>
        <end position="455"/>
    </location>
</feature>
<comment type="similarity">
    <text evidence="8">Belongs to the TonB-dependent receptor family.</text>
</comment>
<keyword evidence="4 8" id="KW-0812">Transmembrane</keyword>
<dbReference type="RefSeq" id="WP_032570279.1">
    <property type="nucleotide sequence ID" value="NZ_JGDM01000040.1"/>
</dbReference>
<evidence type="ECO:0000256" key="7">
    <source>
        <dbReference type="ARBA" id="ARBA00023237"/>
    </source>
</evidence>
<keyword evidence="6 8" id="KW-0472">Membrane</keyword>
<evidence type="ECO:0000313" key="11">
    <source>
        <dbReference type="Proteomes" id="UP000022272"/>
    </source>
</evidence>
<keyword evidence="3 8" id="KW-1134">Transmembrane beta strand</keyword>
<dbReference type="GO" id="GO:0009279">
    <property type="term" value="C:cell outer membrane"/>
    <property type="evidence" value="ECO:0007669"/>
    <property type="project" value="UniProtKB-SubCell"/>
</dbReference>
<dbReference type="PATRIC" id="fig|1339280.3.peg.1663"/>
<comment type="subcellular location">
    <subcellularLocation>
        <location evidence="1 8">Cell outer membrane</location>
        <topology evidence="1 8">Multi-pass membrane protein</topology>
    </subcellularLocation>
</comment>
<dbReference type="Gene3D" id="2.40.170.20">
    <property type="entry name" value="TonB-dependent receptor, beta-barrel domain"/>
    <property type="match status" value="1"/>
</dbReference>
<keyword evidence="7 8" id="KW-0998">Cell outer membrane</keyword>
<organism evidence="10 11">
    <name type="scientific">Bacteroides fragilis str. 2-F-2 #4</name>
    <dbReference type="NCBI Taxonomy" id="1339280"/>
    <lineage>
        <taxon>Bacteria</taxon>
        <taxon>Pseudomonadati</taxon>
        <taxon>Bacteroidota</taxon>
        <taxon>Bacteroidia</taxon>
        <taxon>Bacteroidales</taxon>
        <taxon>Bacteroidaceae</taxon>
        <taxon>Bacteroides</taxon>
    </lineage>
</organism>
<dbReference type="Proteomes" id="UP000022272">
    <property type="component" value="Unassembled WGS sequence"/>
</dbReference>
<sequence>NRQEGLPIKTFYERYSFVLNASYKITDWLTSSSNFNYNRANWKNMPGSQTSEGNYFGRIMSTPPTVRFQDEDGNPVLGPNSGDGNQNYQPDKWWNFNQSDKFTMVQAFQIDILKNLSVKGTANWYYSESLAESFTRDYENTPGQFVRTRSSSASFSRDFSQTYNVVLNYNQTFAKDHNVAVMLGMEYFDRYSRSFKASGSGAPTDDFADLSLTDNGEGKRSIDSGHSDYRILSYFGRLNYDYKGRYLLSAVFRQDGYSSLLGDNRWGFFPGVSAGWIFGQENFVKDALPFLSFGKLRASYGVNGNATGIGAYDLQGSYNSQKYNGNVGFLIGALPNPGLKWEKTRTAEVGLDMSFFENRLNANFTYYNRLTSDKYANLSLPSTTGFSSIKNNNGKFRNSGVEIELSGKIIQAKDWSWDLGGNISFNKNKIVSLPDNGLIRNQQDASQIYSGKQLSDGTYEKIWVGGNQEGYEPGVLIAYKADGLYRSWDEIPGNLIVTSGNYNGKKMYGPEAWKKLSSAEQKNALPIQPGDVKWRDINGDGMIDTYDQVVVGNTNPHWIGGFNTTLRWKNFQLYGRFDFAFDYWIYDNTTPWFLGCMQGTYNTTKEVFNTWSEENPNAKYPRFVYADQLMNANYYRTSTLFAYKGNYLAIREISLSYSLPKAWANKAYCQKVDVSITGQNLGYITSAKNVASPEVSSAGSGYALPRTLLFGLNVTF</sequence>
<comment type="caution">
    <text evidence="10">The sequence shown here is derived from an EMBL/GenBank/DDBJ whole genome shotgun (WGS) entry which is preliminary data.</text>
</comment>
<dbReference type="SUPFAM" id="SSF56935">
    <property type="entry name" value="Porins"/>
    <property type="match status" value="1"/>
</dbReference>
<evidence type="ECO:0000256" key="5">
    <source>
        <dbReference type="ARBA" id="ARBA00023077"/>
    </source>
</evidence>
<feature type="non-terminal residue" evidence="10">
    <location>
        <position position="1"/>
    </location>
</feature>
<evidence type="ECO:0000256" key="1">
    <source>
        <dbReference type="ARBA" id="ARBA00004571"/>
    </source>
</evidence>
<dbReference type="InterPro" id="IPR023996">
    <property type="entry name" value="TonB-dep_OMP_SusC/RagA"/>
</dbReference>
<dbReference type="InterPro" id="IPR039426">
    <property type="entry name" value="TonB-dep_rcpt-like"/>
</dbReference>
<evidence type="ECO:0000313" key="10">
    <source>
        <dbReference type="EMBL" id="EXZ45070.1"/>
    </source>
</evidence>
<dbReference type="Pfam" id="PF00593">
    <property type="entry name" value="TonB_dep_Rec_b-barrel"/>
    <property type="match status" value="1"/>
</dbReference>
<dbReference type="NCBIfam" id="TIGR04056">
    <property type="entry name" value="OMP_RagA_SusC"/>
    <property type="match status" value="1"/>
</dbReference>
<evidence type="ECO:0000259" key="9">
    <source>
        <dbReference type="Pfam" id="PF00593"/>
    </source>
</evidence>
<dbReference type="InterPro" id="IPR000531">
    <property type="entry name" value="Beta-barrel_TonB"/>
</dbReference>